<keyword evidence="2" id="KW-1003">Cell membrane</keyword>
<keyword evidence="7" id="KW-0902">Two-component regulatory system</keyword>
<dbReference type="SUPFAM" id="SSF55874">
    <property type="entry name" value="ATPase domain of HSP90 chaperone/DNA topoisomerase II/histidine kinase"/>
    <property type="match status" value="1"/>
</dbReference>
<dbReference type="GO" id="GO:0005886">
    <property type="term" value="C:plasma membrane"/>
    <property type="evidence" value="ECO:0007669"/>
    <property type="project" value="UniProtKB-SubCell"/>
</dbReference>
<dbReference type="RefSeq" id="WP_211603213.1">
    <property type="nucleotide sequence ID" value="NZ_JAGSNF010000016.1"/>
</dbReference>
<dbReference type="Proteomes" id="UP000677016">
    <property type="component" value="Unassembled WGS sequence"/>
</dbReference>
<dbReference type="InterPro" id="IPR036890">
    <property type="entry name" value="HATPase_C_sf"/>
</dbReference>
<evidence type="ECO:0000256" key="6">
    <source>
        <dbReference type="ARBA" id="ARBA00022989"/>
    </source>
</evidence>
<dbReference type="Gene3D" id="3.30.565.10">
    <property type="entry name" value="Histidine kinase-like ATPase, C-terminal domain"/>
    <property type="match status" value="1"/>
</dbReference>
<feature type="transmembrane region" description="Helical" evidence="10">
    <location>
        <begin position="98"/>
        <end position="121"/>
    </location>
</feature>
<feature type="transmembrane region" description="Helical" evidence="10">
    <location>
        <begin position="316"/>
        <end position="343"/>
    </location>
</feature>
<dbReference type="GO" id="GO:0000155">
    <property type="term" value="F:phosphorelay sensor kinase activity"/>
    <property type="evidence" value="ECO:0007669"/>
    <property type="project" value="InterPro"/>
</dbReference>
<dbReference type="SMART" id="SM00387">
    <property type="entry name" value="HATPase_c"/>
    <property type="match status" value="1"/>
</dbReference>
<evidence type="ECO:0000259" key="11">
    <source>
        <dbReference type="SMART" id="SM00387"/>
    </source>
</evidence>
<keyword evidence="5" id="KW-0418">Kinase</keyword>
<evidence type="ECO:0000256" key="5">
    <source>
        <dbReference type="ARBA" id="ARBA00022777"/>
    </source>
</evidence>
<name>A0A941D883_9MICO</name>
<feature type="transmembrane region" description="Helical" evidence="10">
    <location>
        <begin position="133"/>
        <end position="157"/>
    </location>
</feature>
<keyword evidence="4 10" id="KW-0812">Transmembrane</keyword>
<feature type="transmembrane region" description="Helical" evidence="10">
    <location>
        <begin position="71"/>
        <end position="91"/>
    </location>
</feature>
<dbReference type="InterPro" id="IPR003594">
    <property type="entry name" value="HATPase_dom"/>
</dbReference>
<evidence type="ECO:0000256" key="4">
    <source>
        <dbReference type="ARBA" id="ARBA00022692"/>
    </source>
</evidence>
<feature type="region of interest" description="Disordered" evidence="9">
    <location>
        <begin position="1"/>
        <end position="28"/>
    </location>
</feature>
<accession>A0A941D883</accession>
<dbReference type="Gene3D" id="1.20.5.1930">
    <property type="match status" value="1"/>
</dbReference>
<dbReference type="AlphaFoldDB" id="A0A941D883"/>
<dbReference type="EMBL" id="JAGSNF010000016">
    <property type="protein sequence ID" value="MBR7743924.1"/>
    <property type="molecule type" value="Genomic_DNA"/>
</dbReference>
<protein>
    <recommendedName>
        <fullName evidence="11">Histidine kinase/HSP90-like ATPase domain-containing protein</fullName>
    </recommendedName>
</protein>
<keyword evidence="3" id="KW-0808">Transferase</keyword>
<evidence type="ECO:0000256" key="2">
    <source>
        <dbReference type="ARBA" id="ARBA00022475"/>
    </source>
</evidence>
<feature type="transmembrane region" description="Helical" evidence="10">
    <location>
        <begin position="40"/>
        <end position="59"/>
    </location>
</feature>
<evidence type="ECO:0000256" key="7">
    <source>
        <dbReference type="ARBA" id="ARBA00023012"/>
    </source>
</evidence>
<evidence type="ECO:0000256" key="1">
    <source>
        <dbReference type="ARBA" id="ARBA00004651"/>
    </source>
</evidence>
<evidence type="ECO:0000313" key="13">
    <source>
        <dbReference type="Proteomes" id="UP000677016"/>
    </source>
</evidence>
<sequence>MSESTAPWVGPEQEVGPERAPGRVPADPPAARRARTVARVLLAVAVGCAVLALLLELRVPAGHRVRIGLDATWTAGVPGVLLAAAGAVVAARRPGNRLALVLGVLGLWWALDEVAAAWLALATASEPALPGASAAFFVFQRLGAGLLVGVPLVLALFPDGHWPRGRLRWLAVASVAASGALVLVLLTIPSEVAQRASGAGAMPAPLAALALDPLALPLPDDLYEGAFLVARLLVPLALLPALVLVVLRHRRASGRVRAQGRWLLWAAVVDLLVMVVVTVVPGLGTIGVTVVVAVTAAAVVVAVVEPDVVDVDRLLVDTLVVAVPVVVTVLVDLAVLGGASWLLGDRVQQREVLVVAVVVTVAAWLPLRTRLARVLGRLLGGRQDPYDVVAGLARGLEHSRGAEAELAEVARAVARAVRVRWVGVEVGYGDGRTVLVEHGDRPDATRALPVTYRGEAIGRLLLPARGVPGRLRAAEERLLADVVRQAAAAVRTSLLADELQRSREDIVTAVEEERRRLRRDLHDGLGPMLAAVASRIDTARIQARKDPAAADEVLVRARADVTGMLTEVRRLVHGLRPPALDEVGLVGAVERLARDASPTTAVLVRSEGDLVGLPAAVEVAAYRIVAEALTNVARHAGAAEAHVRLAPGSEGLVVEVVDDGVGIPAGTPAGVGLVALRERAAELGGRCEVSDASPGTRVRAVLPLGPGVGARSVVPVAEVTG</sequence>
<organism evidence="12 13">
    <name type="scientific">Phycicoccus avicenniae</name>
    <dbReference type="NCBI Taxonomy" id="2828860"/>
    <lineage>
        <taxon>Bacteria</taxon>
        <taxon>Bacillati</taxon>
        <taxon>Actinomycetota</taxon>
        <taxon>Actinomycetes</taxon>
        <taxon>Micrococcales</taxon>
        <taxon>Intrasporangiaceae</taxon>
        <taxon>Phycicoccus</taxon>
    </lineage>
</organism>
<dbReference type="GO" id="GO:0046983">
    <property type="term" value="F:protein dimerization activity"/>
    <property type="evidence" value="ECO:0007669"/>
    <property type="project" value="InterPro"/>
</dbReference>
<gene>
    <name evidence="12" type="ORF">KC207_11540</name>
</gene>
<evidence type="ECO:0000256" key="9">
    <source>
        <dbReference type="SAM" id="MobiDB-lite"/>
    </source>
</evidence>
<dbReference type="InterPro" id="IPR011712">
    <property type="entry name" value="Sig_transdc_His_kin_sub3_dim/P"/>
</dbReference>
<evidence type="ECO:0000256" key="8">
    <source>
        <dbReference type="ARBA" id="ARBA00023136"/>
    </source>
</evidence>
<comment type="subcellular location">
    <subcellularLocation>
        <location evidence="1">Cell membrane</location>
        <topology evidence="1">Multi-pass membrane protein</topology>
    </subcellularLocation>
</comment>
<keyword evidence="13" id="KW-1185">Reference proteome</keyword>
<feature type="transmembrane region" description="Helical" evidence="10">
    <location>
        <begin position="349"/>
        <end position="367"/>
    </location>
</feature>
<dbReference type="SUPFAM" id="SSF55781">
    <property type="entry name" value="GAF domain-like"/>
    <property type="match status" value="1"/>
</dbReference>
<comment type="caution">
    <text evidence="12">The sequence shown here is derived from an EMBL/GenBank/DDBJ whole genome shotgun (WGS) entry which is preliminary data.</text>
</comment>
<feature type="transmembrane region" description="Helical" evidence="10">
    <location>
        <begin position="226"/>
        <end position="247"/>
    </location>
</feature>
<dbReference type="Pfam" id="PF02518">
    <property type="entry name" value="HATPase_c"/>
    <property type="match status" value="1"/>
</dbReference>
<feature type="transmembrane region" description="Helical" evidence="10">
    <location>
        <begin position="262"/>
        <end position="280"/>
    </location>
</feature>
<dbReference type="InterPro" id="IPR050482">
    <property type="entry name" value="Sensor_HK_TwoCompSys"/>
</dbReference>
<evidence type="ECO:0000313" key="12">
    <source>
        <dbReference type="EMBL" id="MBR7743924.1"/>
    </source>
</evidence>
<dbReference type="PANTHER" id="PTHR24421:SF37">
    <property type="entry name" value="SENSOR HISTIDINE KINASE NARS"/>
    <property type="match status" value="1"/>
</dbReference>
<evidence type="ECO:0000256" key="10">
    <source>
        <dbReference type="SAM" id="Phobius"/>
    </source>
</evidence>
<dbReference type="CDD" id="cd16917">
    <property type="entry name" value="HATPase_UhpB-NarQ-NarX-like"/>
    <property type="match status" value="1"/>
</dbReference>
<dbReference type="Pfam" id="PF07730">
    <property type="entry name" value="HisKA_3"/>
    <property type="match status" value="1"/>
</dbReference>
<proteinExistence type="predicted"/>
<keyword evidence="8 10" id="KW-0472">Membrane</keyword>
<feature type="transmembrane region" description="Helical" evidence="10">
    <location>
        <begin position="169"/>
        <end position="188"/>
    </location>
</feature>
<evidence type="ECO:0000256" key="3">
    <source>
        <dbReference type="ARBA" id="ARBA00022679"/>
    </source>
</evidence>
<feature type="domain" description="Histidine kinase/HSP90-like ATPase" evidence="11">
    <location>
        <begin position="616"/>
        <end position="706"/>
    </location>
</feature>
<keyword evidence="6 10" id="KW-1133">Transmembrane helix</keyword>
<reference evidence="12" key="1">
    <citation type="submission" date="2021-04" db="EMBL/GenBank/DDBJ databases">
        <title>Phycicoccus avicenniae sp. nov., a novel endophytic actinomycetes isolated from branch of Avicennia mariana.</title>
        <authorList>
            <person name="Tuo L."/>
        </authorList>
    </citation>
    <scope>NUCLEOTIDE SEQUENCE</scope>
    <source>
        <strain evidence="12">BSK3Z-2</strain>
    </source>
</reference>
<dbReference type="PANTHER" id="PTHR24421">
    <property type="entry name" value="NITRATE/NITRITE SENSOR PROTEIN NARX-RELATED"/>
    <property type="match status" value="1"/>
</dbReference>